<dbReference type="InterPro" id="IPR025489">
    <property type="entry name" value="DUF4381"/>
</dbReference>
<comment type="caution">
    <text evidence="2">The sequence shown here is derived from an EMBL/GenBank/DDBJ whole genome shotgun (WGS) entry which is preliminary data.</text>
</comment>
<protein>
    <submittedName>
        <fullName evidence="2">DUF4381 domain-containing protein</fullName>
    </submittedName>
</protein>
<keyword evidence="1" id="KW-1133">Transmembrane helix</keyword>
<organism evidence="2 3">
    <name type="scientific">Vibrio barjaei</name>
    <dbReference type="NCBI Taxonomy" id="1676683"/>
    <lineage>
        <taxon>Bacteria</taxon>
        <taxon>Pseudomonadati</taxon>
        <taxon>Pseudomonadota</taxon>
        <taxon>Gammaproteobacteria</taxon>
        <taxon>Vibrionales</taxon>
        <taxon>Vibrionaceae</taxon>
        <taxon>Vibrio</taxon>
    </lineage>
</organism>
<sequence>MSKNNILLRDLIDPAIPEMTPFFPQTIGWKIAGVFILCSSLLVLLRWWRSYQANRYRRIALKAIARLPKNQPNYYLTVLNSVLKQTACHCYPHSSVASLYGEAWLLFLQSKSNSNMFSSSIAQQWQQAIYAKNRNQEWTPSQLRQLELMACDWIKQHR</sequence>
<dbReference type="Proteomes" id="UP001607125">
    <property type="component" value="Unassembled WGS sequence"/>
</dbReference>
<keyword evidence="1" id="KW-0472">Membrane</keyword>
<gene>
    <name evidence="2" type="ORF">ACGRH2_02070</name>
</gene>
<feature type="transmembrane region" description="Helical" evidence="1">
    <location>
        <begin position="27"/>
        <end position="48"/>
    </location>
</feature>
<evidence type="ECO:0000256" key="1">
    <source>
        <dbReference type="SAM" id="Phobius"/>
    </source>
</evidence>
<evidence type="ECO:0000313" key="2">
    <source>
        <dbReference type="EMBL" id="MFH0259235.1"/>
    </source>
</evidence>
<keyword evidence="1" id="KW-0812">Transmembrane</keyword>
<evidence type="ECO:0000313" key="3">
    <source>
        <dbReference type="Proteomes" id="UP001607125"/>
    </source>
</evidence>
<keyword evidence="3" id="KW-1185">Reference proteome</keyword>
<dbReference type="Pfam" id="PF14316">
    <property type="entry name" value="DUF4381"/>
    <property type="match status" value="1"/>
</dbReference>
<accession>A0ABW7ICC6</accession>
<name>A0ABW7ICC6_9VIBR</name>
<dbReference type="EMBL" id="JBIHSF010000004">
    <property type="protein sequence ID" value="MFH0259235.1"/>
    <property type="molecule type" value="Genomic_DNA"/>
</dbReference>
<reference evidence="2 3" key="1">
    <citation type="submission" date="2024-10" db="EMBL/GenBank/DDBJ databases">
        <authorList>
            <person name="Yibar A."/>
            <person name="Saticioglu I.B."/>
            <person name="Duman M."/>
            <person name="Ajmi N."/>
            <person name="Gurler F."/>
            <person name="Ay H."/>
            <person name="Onuk E."/>
            <person name="Guler S."/>
            <person name="Romalde J.L."/>
        </authorList>
    </citation>
    <scope>NUCLEOTIDE SEQUENCE [LARGE SCALE GENOMIC DNA]</scope>
    <source>
        <strain evidence="2 3">1-TCBS-B</strain>
    </source>
</reference>
<proteinExistence type="predicted"/>
<dbReference type="RefSeq" id="WP_394628434.1">
    <property type="nucleotide sequence ID" value="NZ_JBIHSF010000004.1"/>
</dbReference>